<feature type="domain" description="HTH iclR-type" evidence="3">
    <location>
        <begin position="9"/>
        <end position="70"/>
    </location>
</feature>
<name>A0A6G6W833_9ACTN</name>
<dbReference type="Pfam" id="PF09339">
    <property type="entry name" value="HTH_IclR"/>
    <property type="match status" value="1"/>
</dbReference>
<dbReference type="AlphaFoldDB" id="A0A6G6W833"/>
<dbReference type="SMART" id="SM00346">
    <property type="entry name" value="HTH_ICLR"/>
    <property type="match status" value="1"/>
</dbReference>
<dbReference type="GO" id="GO:0045892">
    <property type="term" value="P:negative regulation of DNA-templated transcription"/>
    <property type="evidence" value="ECO:0007669"/>
    <property type="project" value="TreeGrafter"/>
</dbReference>
<dbReference type="RefSeq" id="WP_165227641.1">
    <property type="nucleotide sequence ID" value="NZ_CP049257.1"/>
</dbReference>
<keyword evidence="5" id="KW-1185">Reference proteome</keyword>
<dbReference type="KEGG" id="nano:G5V58_00020"/>
<evidence type="ECO:0000259" key="3">
    <source>
        <dbReference type="PROSITE" id="PS51077"/>
    </source>
</evidence>
<dbReference type="SUPFAM" id="SSF46785">
    <property type="entry name" value="Winged helix' DNA-binding domain"/>
    <property type="match status" value="1"/>
</dbReference>
<dbReference type="Proteomes" id="UP000502996">
    <property type="component" value="Chromosome"/>
</dbReference>
<keyword evidence="2" id="KW-0804">Transcription</keyword>
<dbReference type="GO" id="GO:0003677">
    <property type="term" value="F:DNA binding"/>
    <property type="evidence" value="ECO:0007669"/>
    <property type="project" value="InterPro"/>
</dbReference>
<keyword evidence="1" id="KW-0805">Transcription regulation</keyword>
<sequence>MPTGTPSGAQTLERGLAVLRELGRHTDGLSTAQVAEVTGLHRTVVHRLLVSLVGTGFARRDARGRHHVGPAVTALAASAPLALRDLAAPLLQDLADRIGLAVSLVEVEEGAAVTTLVAHPAAEGPQFAYRLGHREPLDRGAGGIAAVASAPAVDDEPVAVTLARYAGVAVTHGELNPGAHGLAVPLPGWAAPAAATVVSYDPAVVERVRTPLLETAAEIGRLAP</sequence>
<dbReference type="PANTHER" id="PTHR30136">
    <property type="entry name" value="HELIX-TURN-HELIX TRANSCRIPTIONAL REGULATOR, ICLR FAMILY"/>
    <property type="match status" value="1"/>
</dbReference>
<dbReference type="PANTHER" id="PTHR30136:SF24">
    <property type="entry name" value="HTH-TYPE TRANSCRIPTIONAL REPRESSOR ALLR"/>
    <property type="match status" value="1"/>
</dbReference>
<protein>
    <submittedName>
        <fullName evidence="4">Helix-turn-helix domain-containing protein</fullName>
    </submittedName>
</protein>
<organism evidence="4 5">
    <name type="scientific">Nocardioides anomalus</name>
    <dbReference type="NCBI Taxonomy" id="2712223"/>
    <lineage>
        <taxon>Bacteria</taxon>
        <taxon>Bacillati</taxon>
        <taxon>Actinomycetota</taxon>
        <taxon>Actinomycetes</taxon>
        <taxon>Propionibacteriales</taxon>
        <taxon>Nocardioidaceae</taxon>
        <taxon>Nocardioides</taxon>
    </lineage>
</organism>
<evidence type="ECO:0000256" key="2">
    <source>
        <dbReference type="ARBA" id="ARBA00023163"/>
    </source>
</evidence>
<dbReference type="GO" id="GO:0003700">
    <property type="term" value="F:DNA-binding transcription factor activity"/>
    <property type="evidence" value="ECO:0007669"/>
    <property type="project" value="TreeGrafter"/>
</dbReference>
<dbReference type="SUPFAM" id="SSF55781">
    <property type="entry name" value="GAF domain-like"/>
    <property type="match status" value="1"/>
</dbReference>
<dbReference type="EMBL" id="CP049257">
    <property type="protein sequence ID" value="QIG41369.1"/>
    <property type="molecule type" value="Genomic_DNA"/>
</dbReference>
<dbReference type="Gene3D" id="3.30.450.40">
    <property type="match status" value="1"/>
</dbReference>
<dbReference type="InterPro" id="IPR036388">
    <property type="entry name" value="WH-like_DNA-bd_sf"/>
</dbReference>
<dbReference type="PROSITE" id="PS51077">
    <property type="entry name" value="HTH_ICLR"/>
    <property type="match status" value="1"/>
</dbReference>
<reference evidence="4 5" key="1">
    <citation type="submission" date="2020-02" db="EMBL/GenBank/DDBJ databases">
        <title>Full genome sequence of Nocardioides sp. R-3366.</title>
        <authorList>
            <person name="Im W.-T."/>
        </authorList>
    </citation>
    <scope>NUCLEOTIDE SEQUENCE [LARGE SCALE GENOMIC DNA]</scope>
    <source>
        <strain evidence="4 5">R-3366</strain>
    </source>
</reference>
<dbReference type="InterPro" id="IPR036390">
    <property type="entry name" value="WH_DNA-bd_sf"/>
</dbReference>
<evidence type="ECO:0000313" key="5">
    <source>
        <dbReference type="Proteomes" id="UP000502996"/>
    </source>
</evidence>
<evidence type="ECO:0000313" key="4">
    <source>
        <dbReference type="EMBL" id="QIG41369.1"/>
    </source>
</evidence>
<dbReference type="InterPro" id="IPR050707">
    <property type="entry name" value="HTH_MetabolicPath_Reg"/>
</dbReference>
<dbReference type="Gene3D" id="1.10.10.10">
    <property type="entry name" value="Winged helix-like DNA-binding domain superfamily/Winged helix DNA-binding domain"/>
    <property type="match status" value="1"/>
</dbReference>
<dbReference type="InterPro" id="IPR005471">
    <property type="entry name" value="Tscrpt_reg_IclR_N"/>
</dbReference>
<gene>
    <name evidence="4" type="ORF">G5V58_00020</name>
</gene>
<accession>A0A6G6W833</accession>
<evidence type="ECO:0000256" key="1">
    <source>
        <dbReference type="ARBA" id="ARBA00023015"/>
    </source>
</evidence>
<dbReference type="InterPro" id="IPR029016">
    <property type="entry name" value="GAF-like_dom_sf"/>
</dbReference>
<proteinExistence type="predicted"/>